<evidence type="ECO:0000313" key="4">
    <source>
        <dbReference type="Proteomes" id="UP001203338"/>
    </source>
</evidence>
<gene>
    <name evidence="3" type="ORF">M3P05_11000</name>
</gene>
<dbReference type="RefSeq" id="WP_249699666.1">
    <property type="nucleotide sequence ID" value="NZ_JAMFLX010000013.1"/>
</dbReference>
<dbReference type="InterPro" id="IPR016729">
    <property type="entry name" value="FADD"/>
</dbReference>
<feature type="region of interest" description="Disordered" evidence="1">
    <location>
        <begin position="1"/>
        <end position="25"/>
    </location>
</feature>
<evidence type="ECO:0000256" key="1">
    <source>
        <dbReference type="SAM" id="MobiDB-lite"/>
    </source>
</evidence>
<evidence type="ECO:0000259" key="2">
    <source>
        <dbReference type="PROSITE" id="PS50017"/>
    </source>
</evidence>
<keyword evidence="4" id="KW-1185">Reference proteome</keyword>
<dbReference type="EMBL" id="JAMFLX010000013">
    <property type="protein sequence ID" value="MCL6270448.1"/>
    <property type="molecule type" value="Genomic_DNA"/>
</dbReference>
<dbReference type="PROSITE" id="PS50017">
    <property type="entry name" value="DEATH_DOMAIN"/>
    <property type="match status" value="3"/>
</dbReference>
<comment type="caution">
    <text evidence="3">The sequence shown here is derived from an EMBL/GenBank/DDBJ whole genome shotgun (WGS) entry which is preliminary data.</text>
</comment>
<dbReference type="Proteomes" id="UP001203338">
    <property type="component" value="Unassembled WGS sequence"/>
</dbReference>
<reference evidence="3 4" key="1">
    <citation type="submission" date="2022-05" db="EMBL/GenBank/DDBJ databases">
        <authorList>
            <person name="Park J.-S."/>
        </authorList>
    </citation>
    <scope>NUCLEOTIDE SEQUENCE [LARGE SCALE GENOMIC DNA]</scope>
    <source>
        <strain evidence="3 4">2012CJ34-2</strain>
    </source>
</reference>
<accession>A0ABT0PIZ0</accession>
<organism evidence="3 4">
    <name type="scientific">Parendozoicomonas callyspongiae</name>
    <dbReference type="NCBI Taxonomy" id="2942213"/>
    <lineage>
        <taxon>Bacteria</taxon>
        <taxon>Pseudomonadati</taxon>
        <taxon>Pseudomonadota</taxon>
        <taxon>Gammaproteobacteria</taxon>
        <taxon>Oceanospirillales</taxon>
        <taxon>Endozoicomonadaceae</taxon>
        <taxon>Parendozoicomonas</taxon>
    </lineage>
</organism>
<sequence length="621" mass="70299">MEVEPQLACPDPVTSKGERPARGAKLSSPDLSFLFETMIANRFPVDKWEELGKKLGMSKHDLSSIEDEPYERRFLAVIYKWRRNSSTTIPGHLLEALKSIDENYACAVERKWLIPCEPASGTVHGVFVPFNNMPLDRPLSITHLQALEEQLRTLGFSPTQWFTLGLALGLNYMTLDDIGLDNRGDCEQCFWQVLTAWIDGDDYTCWRGPATLERLCHVLKEMELNDVAQKIQQKFSQNQVNESYTNPDVEIHRQPSPWRTEDDVINEGHIPFIVELLGYLNIKGNSRFFLRLGLSIHEIRVVEDDVKSSGGELILKLLEKWIDKKADEANVKKLSDAISCTSPEKGRRFKAIVEGGGFFKQIAGKESTKSLPLKDGASGDLPENVLTDLFVYIIEPTTHISHSKWHRMGQELGLDGSLLNGIEKEGVDCGSKFVLVIWRWVNNWASRPGSSPPTQQHLIAALKTIDGAASAENLKAHFGRRAQNAVKPVLTRGADHTLPFEQLRLDTLPFEQLRLNTPFCSEHQAELFQLLKSCRFGTIEWFCLGILMRLDIAELLAIQKNNNRNVIACMREVLEHWLEGRGRSLEAGLPTPELLIKLVHSCNQHAAAENLECYFKRKSRR</sequence>
<protein>
    <recommendedName>
        <fullName evidence="2">Death domain-containing protein</fullName>
    </recommendedName>
</protein>
<feature type="domain" description="Death" evidence="2">
    <location>
        <begin position="47"/>
        <end position="101"/>
    </location>
</feature>
<dbReference type="SUPFAM" id="SSF47986">
    <property type="entry name" value="DEATH domain"/>
    <property type="match status" value="3"/>
</dbReference>
<dbReference type="InterPro" id="IPR000488">
    <property type="entry name" value="Death_dom"/>
</dbReference>
<dbReference type="CDD" id="cd01670">
    <property type="entry name" value="Death"/>
    <property type="match status" value="4"/>
</dbReference>
<feature type="domain" description="Death" evidence="2">
    <location>
        <begin position="160"/>
        <end position="235"/>
    </location>
</feature>
<evidence type="ECO:0000313" key="3">
    <source>
        <dbReference type="EMBL" id="MCL6270448.1"/>
    </source>
</evidence>
<feature type="domain" description="Death" evidence="2">
    <location>
        <begin position="404"/>
        <end position="478"/>
    </location>
</feature>
<dbReference type="Pfam" id="PF00531">
    <property type="entry name" value="Death"/>
    <property type="match status" value="2"/>
</dbReference>
<dbReference type="Gene3D" id="1.10.533.10">
    <property type="entry name" value="Death Domain, Fas"/>
    <property type="match status" value="3"/>
</dbReference>
<dbReference type="InterPro" id="IPR011029">
    <property type="entry name" value="DEATH-like_dom_sf"/>
</dbReference>
<dbReference type="PANTHER" id="PTHR15077">
    <property type="entry name" value="FAS-ASSOCIATING DEATH DOMAIN-CONTAINING PROTEIN FADD"/>
    <property type="match status" value="1"/>
</dbReference>
<name>A0ABT0PIZ0_9GAMM</name>
<proteinExistence type="predicted"/>